<gene>
    <name evidence="2" type="ORF">scyTo_0019274</name>
</gene>
<dbReference type="STRING" id="75743.A0A401PW34"/>
<evidence type="ECO:0000256" key="1">
    <source>
        <dbReference type="SAM" id="Coils"/>
    </source>
</evidence>
<evidence type="ECO:0000313" key="2">
    <source>
        <dbReference type="EMBL" id="GCB77364.1"/>
    </source>
</evidence>
<comment type="caution">
    <text evidence="2">The sequence shown here is derived from an EMBL/GenBank/DDBJ whole genome shotgun (WGS) entry which is preliminary data.</text>
</comment>
<dbReference type="PANTHER" id="PTHR18881:SF2">
    <property type="entry name" value="POLYAMINE-MODULATED FACTOR 1-BINDING PROTEIN 1"/>
    <property type="match status" value="1"/>
</dbReference>
<accession>A0A401PW34</accession>
<protein>
    <submittedName>
        <fullName evidence="2">Uncharacterized protein</fullName>
    </submittedName>
</protein>
<organism evidence="2 3">
    <name type="scientific">Scyliorhinus torazame</name>
    <name type="common">Cloudy catshark</name>
    <name type="synonym">Catulus torazame</name>
    <dbReference type="NCBI Taxonomy" id="75743"/>
    <lineage>
        <taxon>Eukaryota</taxon>
        <taxon>Metazoa</taxon>
        <taxon>Chordata</taxon>
        <taxon>Craniata</taxon>
        <taxon>Vertebrata</taxon>
        <taxon>Chondrichthyes</taxon>
        <taxon>Elasmobranchii</taxon>
        <taxon>Galeomorphii</taxon>
        <taxon>Galeoidea</taxon>
        <taxon>Carcharhiniformes</taxon>
        <taxon>Scyliorhinidae</taxon>
        <taxon>Scyliorhinus</taxon>
    </lineage>
</organism>
<reference evidence="2 3" key="1">
    <citation type="journal article" date="2018" name="Nat. Ecol. Evol.">
        <title>Shark genomes provide insights into elasmobranch evolution and the origin of vertebrates.</title>
        <authorList>
            <person name="Hara Y"/>
            <person name="Yamaguchi K"/>
            <person name="Onimaru K"/>
            <person name="Kadota M"/>
            <person name="Koyanagi M"/>
            <person name="Keeley SD"/>
            <person name="Tatsumi K"/>
            <person name="Tanaka K"/>
            <person name="Motone F"/>
            <person name="Kageyama Y"/>
            <person name="Nozu R"/>
            <person name="Adachi N"/>
            <person name="Nishimura O"/>
            <person name="Nakagawa R"/>
            <person name="Tanegashima C"/>
            <person name="Kiyatake I"/>
            <person name="Matsumoto R"/>
            <person name="Murakumo K"/>
            <person name="Nishida K"/>
            <person name="Terakita A"/>
            <person name="Kuratani S"/>
            <person name="Sato K"/>
            <person name="Hyodo S Kuraku.S."/>
        </authorList>
    </citation>
    <scope>NUCLEOTIDE SEQUENCE [LARGE SCALE GENOMIC DNA]</scope>
</reference>
<keyword evidence="3" id="KW-1185">Reference proteome</keyword>
<feature type="coiled-coil region" evidence="1">
    <location>
        <begin position="7"/>
        <end position="173"/>
    </location>
</feature>
<dbReference type="OrthoDB" id="6350415at2759"/>
<dbReference type="GO" id="GO:0007283">
    <property type="term" value="P:spermatogenesis"/>
    <property type="evidence" value="ECO:0007669"/>
    <property type="project" value="TreeGrafter"/>
</dbReference>
<dbReference type="AlphaFoldDB" id="A0A401PW34"/>
<dbReference type="EMBL" id="BFAA01014168">
    <property type="protein sequence ID" value="GCB77364.1"/>
    <property type="molecule type" value="Genomic_DNA"/>
</dbReference>
<dbReference type="InterPro" id="IPR037391">
    <property type="entry name" value="PMF1-bd"/>
</dbReference>
<evidence type="ECO:0000313" key="3">
    <source>
        <dbReference type="Proteomes" id="UP000288216"/>
    </source>
</evidence>
<proteinExistence type="predicted"/>
<feature type="non-terminal residue" evidence="2">
    <location>
        <position position="1"/>
    </location>
</feature>
<dbReference type="PANTHER" id="PTHR18881">
    <property type="entry name" value="POLYAMINE-MODULATED FACTOR 1-BINDING PROTEIN 1-RELATED"/>
    <property type="match status" value="1"/>
</dbReference>
<name>A0A401PW34_SCYTO</name>
<keyword evidence="1" id="KW-0175">Coiled coil</keyword>
<dbReference type="Proteomes" id="UP000288216">
    <property type="component" value="Unassembled WGS sequence"/>
</dbReference>
<sequence length="174" mass="20791">MIFVLQFQQQEDLVRYLRDELNQEQSQYQKQQRQLVNLKYHTSELDAEVDNLKMKLKSEMQMIKDQEHHISTLEETIKQLQSKHQGVCDELMKEKSQAKDLQLKMTTAKNKTTSHAEVQKYEERLTELSTQLNQALKNNKENIKDLVTKDEQLIMHEREMDVLNEKLQDNMKEV</sequence>